<reference evidence="1 2" key="1">
    <citation type="submission" date="2023-08" db="EMBL/GenBank/DDBJ databases">
        <title>Oxalobacteraceae gen .nov., isolated from river sludge outside the plant.</title>
        <authorList>
            <person name="Zhao S.Y."/>
        </authorList>
    </citation>
    <scope>NUCLEOTIDE SEQUENCE [LARGE SCALE GENOMIC DNA]</scope>
    <source>
        <strain evidence="1 2">R-40</strain>
    </source>
</reference>
<dbReference type="RefSeq" id="WP_338438357.1">
    <property type="nucleotide sequence ID" value="NZ_JAUYVH010000020.1"/>
</dbReference>
<evidence type="ECO:0000313" key="2">
    <source>
        <dbReference type="Proteomes" id="UP001225596"/>
    </source>
</evidence>
<organism evidence="1 2">
    <name type="scientific">Keguizhuia sedimenti</name>
    <dbReference type="NCBI Taxonomy" id="3064264"/>
    <lineage>
        <taxon>Bacteria</taxon>
        <taxon>Pseudomonadati</taxon>
        <taxon>Pseudomonadota</taxon>
        <taxon>Betaproteobacteria</taxon>
        <taxon>Burkholderiales</taxon>
        <taxon>Oxalobacteraceae</taxon>
        <taxon>Keguizhuia</taxon>
    </lineage>
</organism>
<sequence length="96" mass="10837">MFKSGNFMLLVKHLKDTEPIHSDPKGANLSAYTQAQLNAVAMRLNEHPRKTYTTKHLQSDSINPLPPSVESIVIADNHKIKRANLHHFEIEVGRKA</sequence>
<dbReference type="Proteomes" id="UP001225596">
    <property type="component" value="Unassembled WGS sequence"/>
</dbReference>
<evidence type="ECO:0000313" key="1">
    <source>
        <dbReference type="EMBL" id="MDQ9172316.1"/>
    </source>
</evidence>
<dbReference type="EMBL" id="JAUYVH010000020">
    <property type="protein sequence ID" value="MDQ9172316.1"/>
    <property type="molecule type" value="Genomic_DNA"/>
</dbReference>
<comment type="caution">
    <text evidence="1">The sequence shown here is derived from an EMBL/GenBank/DDBJ whole genome shotgun (WGS) entry which is preliminary data.</text>
</comment>
<keyword evidence="2" id="KW-1185">Reference proteome</keyword>
<protein>
    <recommendedName>
        <fullName evidence="3">Mobile element protein</fullName>
    </recommendedName>
</protein>
<evidence type="ECO:0008006" key="3">
    <source>
        <dbReference type="Google" id="ProtNLM"/>
    </source>
</evidence>
<proteinExistence type="predicted"/>
<accession>A0ABU1BTG1</accession>
<name>A0ABU1BTG1_9BURK</name>
<gene>
    <name evidence="1" type="ORF">Q8A64_18070</name>
</gene>